<dbReference type="Pfam" id="PF17784">
    <property type="entry name" value="Sulfotransfer_4"/>
    <property type="match status" value="2"/>
</dbReference>
<accession>A0A9P8UUF3</accession>
<protein>
    <recommendedName>
        <fullName evidence="4">Sulfotransferase</fullName>
    </recommendedName>
</protein>
<dbReference type="AlphaFoldDB" id="A0A9P8UUF3"/>
<name>A0A9P8UUF3_9PEZI</name>
<evidence type="ECO:0000256" key="1">
    <source>
        <dbReference type="SAM" id="Phobius"/>
    </source>
</evidence>
<evidence type="ECO:0008006" key="4">
    <source>
        <dbReference type="Google" id="ProtNLM"/>
    </source>
</evidence>
<dbReference type="PANTHER" id="PTHR36978:SF4">
    <property type="entry name" value="P-LOOP CONTAINING NUCLEOSIDE TRIPHOSPHATE HYDROLASE PROTEIN"/>
    <property type="match status" value="1"/>
</dbReference>
<dbReference type="SUPFAM" id="SSF52540">
    <property type="entry name" value="P-loop containing nucleoside triphosphate hydrolases"/>
    <property type="match status" value="1"/>
</dbReference>
<organism evidence="2 3">
    <name type="scientific">Truncatella angustata</name>
    <dbReference type="NCBI Taxonomy" id="152316"/>
    <lineage>
        <taxon>Eukaryota</taxon>
        <taxon>Fungi</taxon>
        <taxon>Dikarya</taxon>
        <taxon>Ascomycota</taxon>
        <taxon>Pezizomycotina</taxon>
        <taxon>Sordariomycetes</taxon>
        <taxon>Xylariomycetidae</taxon>
        <taxon>Amphisphaeriales</taxon>
        <taxon>Sporocadaceae</taxon>
        <taxon>Truncatella</taxon>
    </lineage>
</organism>
<comment type="caution">
    <text evidence="2">The sequence shown here is derived from an EMBL/GenBank/DDBJ whole genome shotgun (WGS) entry which is preliminary data.</text>
</comment>
<keyword evidence="1" id="KW-1133">Transmembrane helix</keyword>
<evidence type="ECO:0000313" key="3">
    <source>
        <dbReference type="Proteomes" id="UP000758603"/>
    </source>
</evidence>
<dbReference type="Proteomes" id="UP000758603">
    <property type="component" value="Unassembled WGS sequence"/>
</dbReference>
<dbReference type="Gene3D" id="3.40.50.300">
    <property type="entry name" value="P-loop containing nucleotide triphosphate hydrolases"/>
    <property type="match status" value="2"/>
</dbReference>
<dbReference type="EMBL" id="JAGPXC010000002">
    <property type="protein sequence ID" value="KAH6658707.1"/>
    <property type="molecule type" value="Genomic_DNA"/>
</dbReference>
<proteinExistence type="predicted"/>
<dbReference type="RefSeq" id="XP_045962941.1">
    <property type="nucleotide sequence ID" value="XM_046105666.1"/>
</dbReference>
<reference evidence="2" key="1">
    <citation type="journal article" date="2021" name="Nat. Commun.">
        <title>Genetic determinants of endophytism in the Arabidopsis root mycobiome.</title>
        <authorList>
            <person name="Mesny F."/>
            <person name="Miyauchi S."/>
            <person name="Thiergart T."/>
            <person name="Pickel B."/>
            <person name="Atanasova L."/>
            <person name="Karlsson M."/>
            <person name="Huettel B."/>
            <person name="Barry K.W."/>
            <person name="Haridas S."/>
            <person name="Chen C."/>
            <person name="Bauer D."/>
            <person name="Andreopoulos W."/>
            <person name="Pangilinan J."/>
            <person name="LaButti K."/>
            <person name="Riley R."/>
            <person name="Lipzen A."/>
            <person name="Clum A."/>
            <person name="Drula E."/>
            <person name="Henrissat B."/>
            <person name="Kohler A."/>
            <person name="Grigoriev I.V."/>
            <person name="Martin F.M."/>
            <person name="Hacquard S."/>
        </authorList>
    </citation>
    <scope>NUCLEOTIDE SEQUENCE</scope>
    <source>
        <strain evidence="2">MPI-SDFR-AT-0073</strain>
    </source>
</reference>
<dbReference type="InterPro" id="IPR027417">
    <property type="entry name" value="P-loop_NTPase"/>
</dbReference>
<gene>
    <name evidence="2" type="ORF">BKA67DRAFT_635786</name>
</gene>
<dbReference type="PANTHER" id="PTHR36978">
    <property type="entry name" value="P-LOOP CONTAINING NUCLEOTIDE TRIPHOSPHATE HYDROLASE"/>
    <property type="match status" value="1"/>
</dbReference>
<dbReference type="InterPro" id="IPR040632">
    <property type="entry name" value="Sulfotransfer_4"/>
</dbReference>
<feature type="transmembrane region" description="Helical" evidence="1">
    <location>
        <begin position="155"/>
        <end position="174"/>
    </location>
</feature>
<keyword evidence="1" id="KW-0812">Transmembrane</keyword>
<evidence type="ECO:0000313" key="2">
    <source>
        <dbReference type="EMBL" id="KAH6658707.1"/>
    </source>
</evidence>
<keyword evidence="1" id="KW-0472">Membrane</keyword>
<keyword evidence="3" id="KW-1185">Reference proteome</keyword>
<sequence length="187" mass="20614">MDVIGAGYSRTGTLSVVIALEKLLGKPQAGDQELAFKLLREVTNGYSGCTDMPHVMMIPELVELYPDAKVVLVTRNPGRWSVTDLIFSALPNVMPELLEVYNCEVIKLVPKERLVVIDIKDGWDPLCKFLGKTVPNEPFPRVNEAEAIAKTGRGLIVKFVLIWLNIIAVPGILLSSAPNVWSVKPCF</sequence>
<dbReference type="OrthoDB" id="408152at2759"/>
<dbReference type="GeneID" id="70134557"/>